<feature type="transmembrane region" description="Helical" evidence="2">
    <location>
        <begin position="135"/>
        <end position="154"/>
    </location>
</feature>
<gene>
    <name evidence="3" type="ORF">CCMP2556_LOCUS3162</name>
</gene>
<sequence length="288" mass="31770">MPQFVRSDDGAKMPSMAGRAGRDLRCCSTTLKILVVLLVPVVFVRFLFLDVWGSLNDAAVPILGLFLLRGEDECFFACYERLSKIWLFNECCGIQKDVSFVSALTVFILISVVSGLNDLYLLYLGDESVMKWPALVAGNGLADFLCAALAVHMWRVLHGMAQFQNQAPATVVSFAGAASPGVQSKKTSRAPSKELQIDHEGPLVSPAKRSEQPRGSSAALIRHLTVPVDDERAHSRENSAERGASSLRVPRERRRHRSWMLGNLFTRSPQHEHRASSQPPAAGRTDRK</sequence>
<accession>A0ABP0HSN6</accession>
<dbReference type="EMBL" id="CAXAMN010001225">
    <property type="protein sequence ID" value="CAK8993226.1"/>
    <property type="molecule type" value="Genomic_DNA"/>
</dbReference>
<dbReference type="Proteomes" id="UP001642484">
    <property type="component" value="Unassembled WGS sequence"/>
</dbReference>
<name>A0ABP0HSN6_9DINO</name>
<comment type="caution">
    <text evidence="3">The sequence shown here is derived from an EMBL/GenBank/DDBJ whole genome shotgun (WGS) entry which is preliminary data.</text>
</comment>
<feature type="region of interest" description="Disordered" evidence="1">
    <location>
        <begin position="181"/>
        <end position="288"/>
    </location>
</feature>
<reference evidence="3 4" key="1">
    <citation type="submission" date="2024-02" db="EMBL/GenBank/DDBJ databases">
        <authorList>
            <person name="Chen Y."/>
            <person name="Shah S."/>
            <person name="Dougan E. K."/>
            <person name="Thang M."/>
            <person name="Chan C."/>
        </authorList>
    </citation>
    <scope>NUCLEOTIDE SEQUENCE [LARGE SCALE GENOMIC DNA]</scope>
</reference>
<evidence type="ECO:0000313" key="4">
    <source>
        <dbReference type="Proteomes" id="UP001642484"/>
    </source>
</evidence>
<feature type="compositionally biased region" description="Basic and acidic residues" evidence="1">
    <location>
        <begin position="191"/>
        <end position="201"/>
    </location>
</feature>
<evidence type="ECO:0000256" key="2">
    <source>
        <dbReference type="SAM" id="Phobius"/>
    </source>
</evidence>
<feature type="transmembrane region" description="Helical" evidence="2">
    <location>
        <begin position="100"/>
        <end position="123"/>
    </location>
</feature>
<keyword evidence="2" id="KW-0472">Membrane</keyword>
<evidence type="ECO:0000313" key="3">
    <source>
        <dbReference type="EMBL" id="CAK8993226.1"/>
    </source>
</evidence>
<keyword evidence="2" id="KW-0812">Transmembrane</keyword>
<proteinExistence type="predicted"/>
<protein>
    <recommendedName>
        <fullName evidence="5">Transmembrane protein</fullName>
    </recommendedName>
</protein>
<feature type="transmembrane region" description="Helical" evidence="2">
    <location>
        <begin position="31"/>
        <end position="52"/>
    </location>
</feature>
<feature type="compositionally biased region" description="Basic and acidic residues" evidence="1">
    <location>
        <begin position="229"/>
        <end position="240"/>
    </location>
</feature>
<keyword evidence="4" id="KW-1185">Reference proteome</keyword>
<keyword evidence="2" id="KW-1133">Transmembrane helix</keyword>
<organism evidence="3 4">
    <name type="scientific">Durusdinium trenchii</name>
    <dbReference type="NCBI Taxonomy" id="1381693"/>
    <lineage>
        <taxon>Eukaryota</taxon>
        <taxon>Sar</taxon>
        <taxon>Alveolata</taxon>
        <taxon>Dinophyceae</taxon>
        <taxon>Suessiales</taxon>
        <taxon>Symbiodiniaceae</taxon>
        <taxon>Durusdinium</taxon>
    </lineage>
</organism>
<evidence type="ECO:0008006" key="5">
    <source>
        <dbReference type="Google" id="ProtNLM"/>
    </source>
</evidence>
<evidence type="ECO:0000256" key="1">
    <source>
        <dbReference type="SAM" id="MobiDB-lite"/>
    </source>
</evidence>